<dbReference type="EMBL" id="JAPFFM010000009">
    <property type="protein sequence ID" value="KAJ6747566.1"/>
    <property type="molecule type" value="Genomic_DNA"/>
</dbReference>
<organism evidence="1 2">
    <name type="scientific">Salix koriyanagi</name>
    <dbReference type="NCBI Taxonomy" id="2511006"/>
    <lineage>
        <taxon>Eukaryota</taxon>
        <taxon>Viridiplantae</taxon>
        <taxon>Streptophyta</taxon>
        <taxon>Embryophyta</taxon>
        <taxon>Tracheophyta</taxon>
        <taxon>Spermatophyta</taxon>
        <taxon>Magnoliopsida</taxon>
        <taxon>eudicotyledons</taxon>
        <taxon>Gunneridae</taxon>
        <taxon>Pentapetalae</taxon>
        <taxon>rosids</taxon>
        <taxon>fabids</taxon>
        <taxon>Malpighiales</taxon>
        <taxon>Salicaceae</taxon>
        <taxon>Saliceae</taxon>
        <taxon>Salix</taxon>
    </lineage>
</organism>
<dbReference type="AlphaFoldDB" id="A0A9Q0ZUV7"/>
<reference evidence="1" key="1">
    <citation type="submission" date="2022-11" db="EMBL/GenBank/DDBJ databases">
        <authorList>
            <person name="Hyden B.L."/>
            <person name="Feng K."/>
            <person name="Yates T."/>
            <person name="Jawdy S."/>
            <person name="Smart L.B."/>
            <person name="Muchero W."/>
        </authorList>
    </citation>
    <scope>NUCLEOTIDE SEQUENCE</scope>
    <source>
        <tissue evidence="1">Shoot tip</tissue>
    </source>
</reference>
<evidence type="ECO:0000313" key="1">
    <source>
        <dbReference type="EMBL" id="KAJ6747566.1"/>
    </source>
</evidence>
<comment type="caution">
    <text evidence="1">The sequence shown here is derived from an EMBL/GenBank/DDBJ whole genome shotgun (WGS) entry which is preliminary data.</text>
</comment>
<protein>
    <submittedName>
        <fullName evidence="1">Uncharacterized protein</fullName>
    </submittedName>
</protein>
<evidence type="ECO:0000313" key="2">
    <source>
        <dbReference type="Proteomes" id="UP001151752"/>
    </source>
</evidence>
<sequence>MGEANSCCNHGCRQCGGDRSVGKESAEGKRREGVDMEVFGGDTVSKRRVASGDGFMGRRRYAKRVRLLSERGSGRDCRVPRLRMALQRLSFFPPLQEN</sequence>
<gene>
    <name evidence="1" type="ORF">OIU74_029926</name>
</gene>
<dbReference type="Proteomes" id="UP001151752">
    <property type="component" value="Chromosome 6"/>
</dbReference>
<accession>A0A9Q0ZUV7</accession>
<proteinExistence type="predicted"/>
<reference evidence="1" key="2">
    <citation type="journal article" date="2023" name="Int. J. Mol. Sci.">
        <title>De Novo Assembly and Annotation of 11 Diverse Shrub Willow (Salix) Genomes Reveals Novel Gene Organization in Sex-Linked Regions.</title>
        <authorList>
            <person name="Hyden B."/>
            <person name="Feng K."/>
            <person name="Yates T.B."/>
            <person name="Jawdy S."/>
            <person name="Cereghino C."/>
            <person name="Smart L.B."/>
            <person name="Muchero W."/>
        </authorList>
    </citation>
    <scope>NUCLEOTIDE SEQUENCE</scope>
    <source>
        <tissue evidence="1">Shoot tip</tissue>
    </source>
</reference>
<name>A0A9Q0ZUV7_9ROSI</name>
<keyword evidence="2" id="KW-1185">Reference proteome</keyword>